<feature type="compositionally biased region" description="Basic and acidic residues" evidence="1">
    <location>
        <begin position="155"/>
        <end position="164"/>
    </location>
</feature>
<evidence type="ECO:0000256" key="2">
    <source>
        <dbReference type="SAM" id="SignalP"/>
    </source>
</evidence>
<feature type="compositionally biased region" description="Basic and acidic residues" evidence="1">
    <location>
        <begin position="358"/>
        <end position="382"/>
    </location>
</feature>
<evidence type="ECO:0000313" key="3">
    <source>
        <dbReference type="EMBL" id="KAL0860622.1"/>
    </source>
</evidence>
<feature type="compositionally biased region" description="Basic and acidic residues" evidence="1">
    <location>
        <begin position="299"/>
        <end position="308"/>
    </location>
</feature>
<feature type="compositionally biased region" description="Basic and acidic residues" evidence="1">
    <location>
        <begin position="272"/>
        <end position="288"/>
    </location>
</feature>
<dbReference type="Pfam" id="PF15868">
    <property type="entry name" value="MBF2"/>
    <property type="match status" value="1"/>
</dbReference>
<feature type="compositionally biased region" description="Basic and acidic residues" evidence="1">
    <location>
        <begin position="178"/>
        <end position="200"/>
    </location>
</feature>
<protein>
    <submittedName>
        <fullName evidence="3">Uncharacterized protein</fullName>
    </submittedName>
</protein>
<evidence type="ECO:0000313" key="4">
    <source>
        <dbReference type="Proteomes" id="UP001549920"/>
    </source>
</evidence>
<feature type="compositionally biased region" description="Polar residues" evidence="1">
    <location>
        <begin position="309"/>
        <end position="318"/>
    </location>
</feature>
<name>A0ABR3H756_LOXSC</name>
<feature type="chain" id="PRO_5047049483" evidence="2">
    <location>
        <begin position="17"/>
        <end position="404"/>
    </location>
</feature>
<dbReference type="EMBL" id="JBEUOH010000025">
    <property type="protein sequence ID" value="KAL0860622.1"/>
    <property type="molecule type" value="Genomic_DNA"/>
</dbReference>
<dbReference type="InterPro" id="IPR031734">
    <property type="entry name" value="MBF2"/>
</dbReference>
<feature type="compositionally biased region" description="Polar residues" evidence="1">
    <location>
        <begin position="389"/>
        <end position="404"/>
    </location>
</feature>
<keyword evidence="4" id="KW-1185">Reference proteome</keyword>
<organism evidence="3 4">
    <name type="scientific">Loxostege sticticalis</name>
    <name type="common">Beet webworm moth</name>
    <dbReference type="NCBI Taxonomy" id="481309"/>
    <lineage>
        <taxon>Eukaryota</taxon>
        <taxon>Metazoa</taxon>
        <taxon>Ecdysozoa</taxon>
        <taxon>Arthropoda</taxon>
        <taxon>Hexapoda</taxon>
        <taxon>Insecta</taxon>
        <taxon>Pterygota</taxon>
        <taxon>Neoptera</taxon>
        <taxon>Endopterygota</taxon>
        <taxon>Lepidoptera</taxon>
        <taxon>Glossata</taxon>
        <taxon>Ditrysia</taxon>
        <taxon>Pyraloidea</taxon>
        <taxon>Crambidae</taxon>
        <taxon>Pyraustinae</taxon>
        <taxon>Loxostege</taxon>
    </lineage>
</organism>
<reference evidence="3 4" key="1">
    <citation type="submission" date="2024-06" db="EMBL/GenBank/DDBJ databases">
        <title>A chromosome-level genome assembly of beet webworm, Loxostege sticticalis.</title>
        <authorList>
            <person name="Zhang Y."/>
        </authorList>
    </citation>
    <scope>NUCLEOTIDE SEQUENCE [LARGE SCALE GENOMIC DNA]</scope>
    <source>
        <strain evidence="3">AQ026</strain>
        <tissue evidence="3">Whole body</tissue>
    </source>
</reference>
<gene>
    <name evidence="3" type="ORF">ABMA27_009973</name>
</gene>
<feature type="compositionally biased region" description="Basic and acidic residues" evidence="1">
    <location>
        <begin position="227"/>
        <end position="236"/>
    </location>
</feature>
<comment type="caution">
    <text evidence="3">The sequence shown here is derived from an EMBL/GenBank/DDBJ whole genome shotgun (WGS) entry which is preliminary data.</text>
</comment>
<feature type="compositionally biased region" description="Polar residues" evidence="1">
    <location>
        <begin position="238"/>
        <end position="263"/>
    </location>
</feature>
<proteinExistence type="predicted"/>
<keyword evidence="2" id="KW-0732">Signal</keyword>
<evidence type="ECO:0000256" key="1">
    <source>
        <dbReference type="SAM" id="MobiDB-lite"/>
    </source>
</evidence>
<accession>A0ABR3H756</accession>
<feature type="compositionally biased region" description="Polar residues" evidence="1">
    <location>
        <begin position="165"/>
        <end position="177"/>
    </location>
</feature>
<feature type="region of interest" description="Disordered" evidence="1">
    <location>
        <begin position="114"/>
        <end position="404"/>
    </location>
</feature>
<feature type="compositionally biased region" description="Polar residues" evidence="1">
    <location>
        <begin position="209"/>
        <end position="226"/>
    </location>
</feature>
<dbReference type="Proteomes" id="UP001549920">
    <property type="component" value="Unassembled WGS sequence"/>
</dbReference>
<sequence>MLTTVVLLTVLALVQSHDVKVGNNAGGRKIFDEVRHASPTIWRQTENITINTTDAEVISSVVITDLRPDKDGDAKIVEGGEGQKNVTIELKSPTVLRGYDFQIEVYAVPENDQAKVSEDKKEDIPTAPGQVRKQRNPEEYLRNGKPSFLPAQFPKFDDEKKLSTTDKNGPGSITSDTKVNDDATKKTDGNAEKVDEDKLKIGSAAADKGTNNPTAIANEEVTTNSNDHSRHGRDATSEAPQNVSEPVTQEQDSGKYSTVSPLNYNGFVTHPGIDEEKRNTRDVTKNDNDETLPPVLINEESKTAEDPKTFSTSTTAKSVTEETERPKINVPFRRPQYPVPYPIIRGTVPSASTTTEKSQSKRETDLKNTETTQHEEKEDNKNVPRFLAEQNSTFSQQKPVISIQ</sequence>
<feature type="signal peptide" evidence="2">
    <location>
        <begin position="1"/>
        <end position="16"/>
    </location>
</feature>
<feature type="compositionally biased region" description="Basic and acidic residues" evidence="1">
    <location>
        <begin position="114"/>
        <end position="124"/>
    </location>
</feature>